<sequence>MSAIGKHIRRLSDGLFRPAIKDKTPEIKPEAAADPIGIKLGDLELVYRDKEWVVEKGPAPPPTAPSPASVDATLQQLIEKNRALEGENQLLKYKMNVLVDMLAGSKLDTLRLQGKC</sequence>
<proteinExistence type="predicted"/>
<dbReference type="AlphaFoldDB" id="A0A4P9W1C6"/>
<reference evidence="2" key="1">
    <citation type="journal article" date="2018" name="Nat. Microbiol.">
        <title>Leveraging single-cell genomics to expand the fungal tree of life.</title>
        <authorList>
            <person name="Ahrendt S.R."/>
            <person name="Quandt C.A."/>
            <person name="Ciobanu D."/>
            <person name="Clum A."/>
            <person name="Salamov A."/>
            <person name="Andreopoulos B."/>
            <person name="Cheng J.F."/>
            <person name="Woyke T."/>
            <person name="Pelin A."/>
            <person name="Henrissat B."/>
            <person name="Reynolds N.K."/>
            <person name="Benny G.L."/>
            <person name="Smith M.E."/>
            <person name="James T.Y."/>
            <person name="Grigoriev I.V."/>
        </authorList>
    </citation>
    <scope>NUCLEOTIDE SEQUENCE [LARGE SCALE GENOMIC DNA]</scope>
</reference>
<accession>A0A4P9W1C6</accession>
<keyword evidence="2" id="KW-1185">Reference proteome</keyword>
<protein>
    <submittedName>
        <fullName evidence="1">Uncharacterized protein</fullName>
    </submittedName>
</protein>
<evidence type="ECO:0000313" key="1">
    <source>
        <dbReference type="EMBL" id="RKO84953.1"/>
    </source>
</evidence>
<dbReference type="InterPro" id="IPR028118">
    <property type="entry name" value="Chibby_fam"/>
</dbReference>
<dbReference type="Proteomes" id="UP000269721">
    <property type="component" value="Unassembled WGS sequence"/>
</dbReference>
<evidence type="ECO:0000313" key="2">
    <source>
        <dbReference type="Proteomes" id="UP000269721"/>
    </source>
</evidence>
<organism evidence="1 2">
    <name type="scientific">Blyttiomyces helicus</name>
    <dbReference type="NCBI Taxonomy" id="388810"/>
    <lineage>
        <taxon>Eukaryota</taxon>
        <taxon>Fungi</taxon>
        <taxon>Fungi incertae sedis</taxon>
        <taxon>Chytridiomycota</taxon>
        <taxon>Chytridiomycota incertae sedis</taxon>
        <taxon>Chytridiomycetes</taxon>
        <taxon>Chytridiomycetes incertae sedis</taxon>
        <taxon>Blyttiomyces</taxon>
    </lineage>
</organism>
<dbReference type="OrthoDB" id="2145765at2759"/>
<dbReference type="EMBL" id="KZ999560">
    <property type="protein sequence ID" value="RKO84953.1"/>
    <property type="molecule type" value="Genomic_DNA"/>
</dbReference>
<dbReference type="Pfam" id="PF14645">
    <property type="entry name" value="Chibby"/>
    <property type="match status" value="1"/>
</dbReference>
<gene>
    <name evidence="1" type="ORF">BDK51DRAFT_27851</name>
</gene>
<name>A0A4P9W1C6_9FUNG</name>